<feature type="binding site" evidence="12">
    <location>
        <position position="119"/>
    </location>
    <ligand>
        <name>5-phospho-alpha-D-ribose 1-diphosphate</name>
        <dbReference type="ChEBI" id="CHEBI:58017"/>
    </ligand>
</feature>
<keyword evidence="9 12" id="KW-0057">Aromatic amino acid biosynthesis</keyword>
<dbReference type="GO" id="GO:0000162">
    <property type="term" value="P:L-tryptophan biosynthetic process"/>
    <property type="evidence" value="ECO:0007669"/>
    <property type="project" value="UniProtKB-UniRule"/>
</dbReference>
<feature type="binding site" evidence="12">
    <location>
        <position position="87"/>
    </location>
    <ligand>
        <name>5-phospho-alpha-D-ribose 1-diphosphate</name>
        <dbReference type="ChEBI" id="CHEBI:58017"/>
    </ligand>
</feature>
<dbReference type="InterPro" id="IPR000312">
    <property type="entry name" value="Glycosyl_Trfase_fam3"/>
</dbReference>
<feature type="binding site" evidence="12">
    <location>
        <begin position="107"/>
        <end position="115"/>
    </location>
    <ligand>
        <name>5-phospho-alpha-D-ribose 1-diphosphate</name>
        <dbReference type="ChEBI" id="CHEBI:58017"/>
    </ligand>
</feature>
<dbReference type="FunFam" id="3.40.1030.10:FF:000002">
    <property type="entry name" value="Anthranilate phosphoribosyltransferase"/>
    <property type="match status" value="1"/>
</dbReference>
<keyword evidence="4 12" id="KW-0328">Glycosyltransferase</keyword>
<name>A0A2H0XT08_UNCSA</name>
<dbReference type="FunFam" id="1.20.970.10:FF:000006">
    <property type="entry name" value="Anthranilate phosphoribosyltransferase"/>
    <property type="match status" value="1"/>
</dbReference>
<feature type="binding site" evidence="12">
    <location>
        <position position="110"/>
    </location>
    <ligand>
        <name>anthranilate</name>
        <dbReference type="ChEBI" id="CHEBI:16567"/>
        <label>1</label>
    </ligand>
</feature>
<feature type="binding site" evidence="12">
    <location>
        <position position="224"/>
    </location>
    <ligand>
        <name>Mg(2+)</name>
        <dbReference type="ChEBI" id="CHEBI:18420"/>
        <label>2</label>
    </ligand>
</feature>
<dbReference type="Gene3D" id="3.40.1030.10">
    <property type="entry name" value="Nucleoside phosphorylase/phosphoribosyltransferase catalytic domain"/>
    <property type="match status" value="1"/>
</dbReference>
<dbReference type="EMBL" id="PEYM01000148">
    <property type="protein sequence ID" value="PIS28094.1"/>
    <property type="molecule type" value="Genomic_DNA"/>
</dbReference>
<evidence type="ECO:0000256" key="5">
    <source>
        <dbReference type="ARBA" id="ARBA00022679"/>
    </source>
</evidence>
<dbReference type="InterPro" id="IPR035902">
    <property type="entry name" value="Nuc_phospho_transferase"/>
</dbReference>
<comment type="catalytic activity">
    <reaction evidence="10 12">
        <text>N-(5-phospho-beta-D-ribosyl)anthranilate + diphosphate = 5-phospho-alpha-D-ribose 1-diphosphate + anthranilate</text>
        <dbReference type="Rhea" id="RHEA:11768"/>
        <dbReference type="ChEBI" id="CHEBI:16567"/>
        <dbReference type="ChEBI" id="CHEBI:18277"/>
        <dbReference type="ChEBI" id="CHEBI:33019"/>
        <dbReference type="ChEBI" id="CHEBI:58017"/>
        <dbReference type="EC" id="2.4.2.18"/>
    </reaction>
</comment>
<keyword evidence="8 12" id="KW-0460">Magnesium</keyword>
<feature type="binding site" evidence="12">
    <location>
        <begin position="82"/>
        <end position="83"/>
    </location>
    <ligand>
        <name>5-phospho-alpha-D-ribose 1-diphosphate</name>
        <dbReference type="ChEBI" id="CHEBI:58017"/>
    </ligand>
</feature>
<dbReference type="GO" id="GO:0004048">
    <property type="term" value="F:anthranilate phosphoribosyltransferase activity"/>
    <property type="evidence" value="ECO:0007669"/>
    <property type="project" value="UniProtKB-UniRule"/>
</dbReference>
<keyword evidence="6 12" id="KW-0479">Metal-binding</keyword>
<dbReference type="InterPro" id="IPR005940">
    <property type="entry name" value="Anthranilate_Pribosyl_Tfrase"/>
</dbReference>
<evidence type="ECO:0000256" key="2">
    <source>
        <dbReference type="ARBA" id="ARBA00011738"/>
    </source>
</evidence>
<evidence type="ECO:0000259" key="13">
    <source>
        <dbReference type="Pfam" id="PF00591"/>
    </source>
</evidence>
<dbReference type="NCBIfam" id="TIGR01245">
    <property type="entry name" value="trpD"/>
    <property type="match status" value="1"/>
</dbReference>
<comment type="caution">
    <text evidence="15">The sequence shown here is derived from an EMBL/GenBank/DDBJ whole genome shotgun (WGS) entry which is preliminary data.</text>
</comment>
<protein>
    <recommendedName>
        <fullName evidence="12">Anthranilate phosphoribosyltransferase</fullName>
        <ecNumber evidence="12">2.4.2.18</ecNumber>
    </recommendedName>
</protein>
<feature type="domain" description="Glycosyl transferase family 3" evidence="13">
    <location>
        <begin position="72"/>
        <end position="323"/>
    </location>
</feature>
<feature type="binding site" evidence="12">
    <location>
        <position position="225"/>
    </location>
    <ligand>
        <name>Mg(2+)</name>
        <dbReference type="ChEBI" id="CHEBI:18420"/>
        <label>1</label>
    </ligand>
</feature>
<accession>A0A2H0XT08</accession>
<comment type="pathway">
    <text evidence="1 12">Amino-acid biosynthesis; L-tryptophan biosynthesis; L-tryptophan from chorismate: step 2/5.</text>
</comment>
<dbReference type="InterPro" id="IPR017459">
    <property type="entry name" value="Glycosyl_Trfase_fam3_N_dom"/>
</dbReference>
<dbReference type="SUPFAM" id="SSF52418">
    <property type="entry name" value="Nucleoside phosphorylase/phosphoribosyltransferase catalytic domain"/>
    <property type="match status" value="1"/>
</dbReference>
<dbReference type="Pfam" id="PF02885">
    <property type="entry name" value="Glycos_trans_3N"/>
    <property type="match status" value="1"/>
</dbReference>
<dbReference type="PANTHER" id="PTHR43285">
    <property type="entry name" value="ANTHRANILATE PHOSPHORIBOSYLTRANSFERASE"/>
    <property type="match status" value="1"/>
</dbReference>
<evidence type="ECO:0000256" key="6">
    <source>
        <dbReference type="ARBA" id="ARBA00022723"/>
    </source>
</evidence>
<sequence length="337" mass="35702">MKELIKKIVDQKNLTQAEAALAMDTIMKGEATPSQIAAFITALRMKGETVEEITGCAQKMREHAINIYPKQKNLVDTCGTGGDVSGTFNVSTISAIVVAANGMPVAKHGNRSVSSKCGSADVLEALGVKIDLEPKKVEACINEVGIGFIFAPNFHKAMKFAMPSRREIGIRTVFNILGPLTNPAHASAQVLGVFSPDLTEMLAKVLKNLGTTHALVVHGLDGLDEMSISGKTKVSELKDGKVKTFELSPKDVGLAKGKKEELLGGSANKNAAIALEILNSKEKGTKRNMVLLNAGAAIYVGGKAKDIKHGIRLAAEAIDSGAANKKLEELIGFTNRT</sequence>
<dbReference type="GO" id="GO:0000287">
    <property type="term" value="F:magnesium ion binding"/>
    <property type="evidence" value="ECO:0007669"/>
    <property type="project" value="UniProtKB-UniRule"/>
</dbReference>
<evidence type="ECO:0000313" key="15">
    <source>
        <dbReference type="EMBL" id="PIS28094.1"/>
    </source>
</evidence>
<dbReference type="HAMAP" id="MF_00211">
    <property type="entry name" value="TrpD"/>
    <property type="match status" value="1"/>
</dbReference>
<comment type="cofactor">
    <cofactor evidence="12">
        <name>Mg(2+)</name>
        <dbReference type="ChEBI" id="CHEBI:18420"/>
    </cofactor>
    <text evidence="12">Binds 2 magnesium ions per monomer.</text>
</comment>
<evidence type="ECO:0000256" key="8">
    <source>
        <dbReference type="ARBA" id="ARBA00022842"/>
    </source>
</evidence>
<keyword evidence="5 12" id="KW-0808">Transferase</keyword>
<reference evidence="15 16" key="1">
    <citation type="submission" date="2017-09" db="EMBL/GenBank/DDBJ databases">
        <title>Depth-based differentiation of microbial function through sediment-hosted aquifers and enrichment of novel symbionts in the deep terrestrial subsurface.</title>
        <authorList>
            <person name="Probst A.J."/>
            <person name="Ladd B."/>
            <person name="Jarett J.K."/>
            <person name="Geller-Mcgrath D.E."/>
            <person name="Sieber C.M."/>
            <person name="Emerson J.B."/>
            <person name="Anantharaman K."/>
            <person name="Thomas B.C."/>
            <person name="Malmstrom R."/>
            <person name="Stieglmeier M."/>
            <person name="Klingl A."/>
            <person name="Woyke T."/>
            <person name="Ryan C.M."/>
            <person name="Banfield J.F."/>
        </authorList>
    </citation>
    <scope>NUCLEOTIDE SEQUENCE [LARGE SCALE GENOMIC DNA]</scope>
    <source>
        <strain evidence="15">CG08_land_8_20_14_0_20_45_16</strain>
    </source>
</reference>
<evidence type="ECO:0000256" key="12">
    <source>
        <dbReference type="HAMAP-Rule" id="MF_00211"/>
    </source>
</evidence>
<feature type="binding site" evidence="12">
    <location>
        <position position="225"/>
    </location>
    <ligand>
        <name>Mg(2+)</name>
        <dbReference type="ChEBI" id="CHEBI:18420"/>
        <label>2</label>
    </ligand>
</feature>
<dbReference type="EC" id="2.4.2.18" evidence="12"/>
<feature type="binding site" evidence="12">
    <location>
        <position position="79"/>
    </location>
    <ligand>
        <name>anthranilate</name>
        <dbReference type="ChEBI" id="CHEBI:16567"/>
        <label>1</label>
    </ligand>
</feature>
<evidence type="ECO:0000256" key="3">
    <source>
        <dbReference type="ARBA" id="ARBA00022605"/>
    </source>
</evidence>
<keyword evidence="7 12" id="KW-0822">Tryptophan biosynthesis</keyword>
<evidence type="ECO:0000259" key="14">
    <source>
        <dbReference type="Pfam" id="PF02885"/>
    </source>
</evidence>
<gene>
    <name evidence="12 15" type="primary">trpD</name>
    <name evidence="15" type="ORF">COT42_08920</name>
</gene>
<dbReference type="PANTHER" id="PTHR43285:SF2">
    <property type="entry name" value="ANTHRANILATE PHOSPHORIBOSYLTRANSFERASE"/>
    <property type="match status" value="1"/>
</dbReference>
<comment type="similarity">
    <text evidence="11">In the C-terminal section; belongs to the anthranilate phosphoribosyltransferase family.</text>
</comment>
<keyword evidence="3 12" id="KW-0028">Amino-acid biosynthesis</keyword>
<evidence type="ECO:0000256" key="11">
    <source>
        <dbReference type="ARBA" id="ARBA00061188"/>
    </source>
</evidence>
<dbReference type="AlphaFoldDB" id="A0A2H0XT08"/>
<comment type="caution">
    <text evidence="12">Lacks conserved residue(s) required for the propagation of feature annotation.</text>
</comment>
<feature type="binding site" evidence="12">
    <location>
        <begin position="89"/>
        <end position="92"/>
    </location>
    <ligand>
        <name>5-phospho-alpha-D-ribose 1-diphosphate</name>
        <dbReference type="ChEBI" id="CHEBI:58017"/>
    </ligand>
</feature>
<dbReference type="Pfam" id="PF00591">
    <property type="entry name" value="Glycos_transf_3"/>
    <property type="match status" value="1"/>
</dbReference>
<evidence type="ECO:0000313" key="16">
    <source>
        <dbReference type="Proteomes" id="UP000231343"/>
    </source>
</evidence>
<dbReference type="Gene3D" id="1.20.970.10">
    <property type="entry name" value="Transferase, Pyrimidine Nucleoside Phosphorylase, Chain C"/>
    <property type="match status" value="1"/>
</dbReference>
<proteinExistence type="inferred from homology"/>
<comment type="similarity">
    <text evidence="12">Belongs to the anthranilate phosphoribosyltransferase family.</text>
</comment>
<dbReference type="InterPro" id="IPR036320">
    <property type="entry name" value="Glycosyl_Trfase_fam3_N_dom_sf"/>
</dbReference>
<comment type="subunit">
    <text evidence="2 12">Homodimer.</text>
</comment>
<feature type="binding site" evidence="12">
    <location>
        <position position="165"/>
    </location>
    <ligand>
        <name>anthranilate</name>
        <dbReference type="ChEBI" id="CHEBI:16567"/>
        <label>2</label>
    </ligand>
</feature>
<feature type="binding site" evidence="12">
    <location>
        <position position="79"/>
    </location>
    <ligand>
        <name>5-phospho-alpha-D-ribose 1-diphosphate</name>
        <dbReference type="ChEBI" id="CHEBI:58017"/>
    </ligand>
</feature>
<organism evidence="15 16">
    <name type="scientific">Candidatus Saganbacteria bacterium CG08_land_8_20_14_0_20_45_16</name>
    <dbReference type="NCBI Taxonomy" id="2014293"/>
    <lineage>
        <taxon>Bacteria</taxon>
        <taxon>Bacillati</taxon>
        <taxon>Saganbacteria</taxon>
    </lineage>
</organism>
<comment type="function">
    <text evidence="12">Catalyzes the transfer of the phosphoribosyl group of 5-phosphorylribose-1-pyrophosphate (PRPP) to anthranilate to yield N-(5'-phosphoribosyl)-anthranilate (PRA).</text>
</comment>
<evidence type="ECO:0000256" key="7">
    <source>
        <dbReference type="ARBA" id="ARBA00022822"/>
    </source>
</evidence>
<dbReference type="UniPathway" id="UPA00035">
    <property type="reaction ID" value="UER00041"/>
</dbReference>
<evidence type="ECO:0000256" key="4">
    <source>
        <dbReference type="ARBA" id="ARBA00022676"/>
    </source>
</evidence>
<evidence type="ECO:0000256" key="9">
    <source>
        <dbReference type="ARBA" id="ARBA00023141"/>
    </source>
</evidence>
<feature type="binding site" evidence="12">
    <location>
        <position position="91"/>
    </location>
    <ligand>
        <name>Mg(2+)</name>
        <dbReference type="ChEBI" id="CHEBI:18420"/>
        <label>1</label>
    </ligand>
</feature>
<dbReference type="Proteomes" id="UP000231343">
    <property type="component" value="Unassembled WGS sequence"/>
</dbReference>
<evidence type="ECO:0000256" key="1">
    <source>
        <dbReference type="ARBA" id="ARBA00004907"/>
    </source>
</evidence>
<evidence type="ECO:0000256" key="10">
    <source>
        <dbReference type="ARBA" id="ARBA00052328"/>
    </source>
</evidence>
<feature type="domain" description="Glycosyl transferase family 3 N-terminal" evidence="14">
    <location>
        <begin position="2"/>
        <end position="64"/>
    </location>
</feature>
<dbReference type="GO" id="GO:0005829">
    <property type="term" value="C:cytosol"/>
    <property type="evidence" value="ECO:0007669"/>
    <property type="project" value="TreeGrafter"/>
</dbReference>
<dbReference type="SUPFAM" id="SSF47648">
    <property type="entry name" value="Nucleoside phosphorylase/phosphoribosyltransferase N-terminal domain"/>
    <property type="match status" value="1"/>
</dbReference>